<comment type="caution">
    <text evidence="1">The sequence shown here is derived from an EMBL/GenBank/DDBJ whole genome shotgun (WGS) entry which is preliminary data.</text>
</comment>
<gene>
    <name evidence="1" type="ORF">E2C01_014340</name>
</gene>
<protein>
    <submittedName>
        <fullName evidence="1">Uncharacterized protein</fullName>
    </submittedName>
</protein>
<sequence>MVEMRPSTEGVKRGVNTEGLVMHLLDSLQGGRHTHTHTHTYIHIQGRGRGFAM</sequence>
<reference evidence="1 2" key="1">
    <citation type="submission" date="2019-05" db="EMBL/GenBank/DDBJ databases">
        <title>Another draft genome of Portunus trituberculatus and its Hox gene families provides insights of decapod evolution.</title>
        <authorList>
            <person name="Jeong J.-H."/>
            <person name="Song I."/>
            <person name="Kim S."/>
            <person name="Choi T."/>
            <person name="Kim D."/>
            <person name="Ryu S."/>
            <person name="Kim W."/>
        </authorList>
    </citation>
    <scope>NUCLEOTIDE SEQUENCE [LARGE SCALE GENOMIC DNA]</scope>
    <source>
        <tissue evidence="1">Muscle</tissue>
    </source>
</reference>
<evidence type="ECO:0000313" key="2">
    <source>
        <dbReference type="Proteomes" id="UP000324222"/>
    </source>
</evidence>
<dbReference type="Proteomes" id="UP000324222">
    <property type="component" value="Unassembled WGS sequence"/>
</dbReference>
<accession>A0A5B7DJQ3</accession>
<dbReference type="AlphaFoldDB" id="A0A5B7DJQ3"/>
<keyword evidence="2" id="KW-1185">Reference proteome</keyword>
<name>A0A5B7DJQ3_PORTR</name>
<organism evidence="1 2">
    <name type="scientific">Portunus trituberculatus</name>
    <name type="common">Swimming crab</name>
    <name type="synonym">Neptunus trituberculatus</name>
    <dbReference type="NCBI Taxonomy" id="210409"/>
    <lineage>
        <taxon>Eukaryota</taxon>
        <taxon>Metazoa</taxon>
        <taxon>Ecdysozoa</taxon>
        <taxon>Arthropoda</taxon>
        <taxon>Crustacea</taxon>
        <taxon>Multicrustacea</taxon>
        <taxon>Malacostraca</taxon>
        <taxon>Eumalacostraca</taxon>
        <taxon>Eucarida</taxon>
        <taxon>Decapoda</taxon>
        <taxon>Pleocyemata</taxon>
        <taxon>Brachyura</taxon>
        <taxon>Eubrachyura</taxon>
        <taxon>Portunoidea</taxon>
        <taxon>Portunidae</taxon>
        <taxon>Portuninae</taxon>
        <taxon>Portunus</taxon>
    </lineage>
</organism>
<proteinExistence type="predicted"/>
<dbReference type="EMBL" id="VSRR010000967">
    <property type="protein sequence ID" value="MPC21357.1"/>
    <property type="molecule type" value="Genomic_DNA"/>
</dbReference>
<evidence type="ECO:0000313" key="1">
    <source>
        <dbReference type="EMBL" id="MPC21357.1"/>
    </source>
</evidence>